<evidence type="ECO:0000256" key="2">
    <source>
        <dbReference type="ARBA" id="ARBA00009348"/>
    </source>
</evidence>
<dbReference type="Proteomes" id="UP000188947">
    <property type="component" value="Unassembled WGS sequence"/>
</dbReference>
<name>A0A1T3F9Q4_ELIME</name>
<dbReference type="PANTHER" id="PTHR10628">
    <property type="entry name" value="SIALIDASE"/>
    <property type="match status" value="1"/>
</dbReference>
<dbReference type="AlphaFoldDB" id="A0A1T3F9Q4"/>
<feature type="signal peptide" evidence="4">
    <location>
        <begin position="1"/>
        <end position="17"/>
    </location>
</feature>
<evidence type="ECO:0000313" key="7">
    <source>
        <dbReference type="Proteomes" id="UP000188947"/>
    </source>
</evidence>
<evidence type="ECO:0000256" key="3">
    <source>
        <dbReference type="ARBA" id="ARBA00012733"/>
    </source>
</evidence>
<dbReference type="EC" id="3.2.1.18" evidence="3"/>
<dbReference type="InterPro" id="IPR011040">
    <property type="entry name" value="Sialidase"/>
</dbReference>
<evidence type="ECO:0000313" key="6">
    <source>
        <dbReference type="EMBL" id="OOH97146.1"/>
    </source>
</evidence>
<dbReference type="OrthoDB" id="7294637at2"/>
<feature type="chain" id="PRO_5012210877" description="exo-alpha-sialidase" evidence="4">
    <location>
        <begin position="18"/>
        <end position="341"/>
    </location>
</feature>
<dbReference type="GO" id="GO:0009313">
    <property type="term" value="P:oligosaccharide catabolic process"/>
    <property type="evidence" value="ECO:0007669"/>
    <property type="project" value="TreeGrafter"/>
</dbReference>
<dbReference type="EMBL" id="MPOG01000006">
    <property type="protein sequence ID" value="OOH97146.1"/>
    <property type="molecule type" value="Genomic_DNA"/>
</dbReference>
<dbReference type="GO" id="GO:0016020">
    <property type="term" value="C:membrane"/>
    <property type="evidence" value="ECO:0007669"/>
    <property type="project" value="TreeGrafter"/>
</dbReference>
<evidence type="ECO:0000256" key="1">
    <source>
        <dbReference type="ARBA" id="ARBA00000427"/>
    </source>
</evidence>
<keyword evidence="7" id="KW-1185">Reference proteome</keyword>
<proteinExistence type="inferred from homology"/>
<organism evidence="6 7">
    <name type="scientific">Elizabethkingia meningoseptica</name>
    <name type="common">Chryseobacterium meningosepticum</name>
    <dbReference type="NCBI Taxonomy" id="238"/>
    <lineage>
        <taxon>Bacteria</taxon>
        <taxon>Pseudomonadati</taxon>
        <taxon>Bacteroidota</taxon>
        <taxon>Flavobacteriia</taxon>
        <taxon>Flavobacteriales</taxon>
        <taxon>Weeksellaceae</taxon>
        <taxon>Elizabethkingia</taxon>
    </lineage>
</organism>
<feature type="domain" description="Sialidase" evidence="5">
    <location>
        <begin position="63"/>
        <end position="313"/>
    </location>
</feature>
<dbReference type="PANTHER" id="PTHR10628:SF30">
    <property type="entry name" value="EXO-ALPHA-SIALIDASE"/>
    <property type="match status" value="1"/>
</dbReference>
<dbReference type="InterPro" id="IPR036278">
    <property type="entry name" value="Sialidase_sf"/>
</dbReference>
<keyword evidence="4" id="KW-0732">Signal</keyword>
<gene>
    <name evidence="6" type="ORF">BMF97_04590</name>
</gene>
<dbReference type="Gene3D" id="2.120.10.10">
    <property type="match status" value="1"/>
</dbReference>
<reference evidence="6 7" key="1">
    <citation type="submission" date="2016-11" db="EMBL/GenBank/DDBJ databases">
        <title>Genome sequence and comparative genomic analysis of clinical strain Elizabethkingia meningoseptica 61421 PRCM.</title>
        <authorList>
            <person name="Wang M."/>
            <person name="Hu S."/>
            <person name="Cao L."/>
            <person name="Jiang T."/>
            <person name="Zhou Y."/>
            <person name="Ming D."/>
        </authorList>
    </citation>
    <scope>NUCLEOTIDE SEQUENCE [LARGE SCALE GENOMIC DNA]</scope>
    <source>
        <strain evidence="6 7">61421 PRCM</strain>
    </source>
</reference>
<dbReference type="InterPro" id="IPR026856">
    <property type="entry name" value="Sialidase_fam"/>
</dbReference>
<protein>
    <recommendedName>
        <fullName evidence="3">exo-alpha-sialidase</fullName>
        <ecNumber evidence="3">3.2.1.18</ecNumber>
    </recommendedName>
</protein>
<sequence>MKHFLFLSVLLPVLGLAQNKQILFTSKQQNKVSCYRIPSLVTTPNGSLIAAADERIPSCADLNNNTDINIVIRISHDKGKTWSPAKRIIDFPEKESASDVSMVTDHITKEVFLFYNYMNHAVSKTQYRFQYIKSGDNGKTWSKPVDITSEIAPEEWRNDFKFITSGRGFQTKEGWILNTMVRLHDGVYVFGSKDHGKSWFRNSAVAEKADETNIVELPNGNWLLNARVQNLGFRKFFISENKGKDWTSYTEKQLEDPTCNASTLVYNNNIIFSNLHSPDKREKLGIKISRDLGKTWNTSKIIEKGSTGYSVMTPVSKNKIGLLYESDDYKDIVYTDLSIAK</sequence>
<dbReference type="GO" id="GO:0005737">
    <property type="term" value="C:cytoplasm"/>
    <property type="evidence" value="ECO:0007669"/>
    <property type="project" value="TreeGrafter"/>
</dbReference>
<evidence type="ECO:0000256" key="4">
    <source>
        <dbReference type="SAM" id="SignalP"/>
    </source>
</evidence>
<comment type="caution">
    <text evidence="6">The sequence shown here is derived from an EMBL/GenBank/DDBJ whole genome shotgun (WGS) entry which is preliminary data.</text>
</comment>
<evidence type="ECO:0000259" key="5">
    <source>
        <dbReference type="Pfam" id="PF13088"/>
    </source>
</evidence>
<dbReference type="CDD" id="cd15482">
    <property type="entry name" value="Sialidase_non-viral"/>
    <property type="match status" value="1"/>
</dbReference>
<accession>A0A1T3F9Q4</accession>
<dbReference type="SUPFAM" id="SSF50939">
    <property type="entry name" value="Sialidases"/>
    <property type="match status" value="1"/>
</dbReference>
<comment type="similarity">
    <text evidence="2">Belongs to the glycosyl hydrolase 33 family.</text>
</comment>
<dbReference type="STRING" id="238.BBD35_07650"/>
<dbReference type="eggNOG" id="COG4409">
    <property type="taxonomic scope" value="Bacteria"/>
</dbReference>
<dbReference type="Pfam" id="PF13088">
    <property type="entry name" value="BNR_2"/>
    <property type="match status" value="1"/>
</dbReference>
<dbReference type="GO" id="GO:0006689">
    <property type="term" value="P:ganglioside catabolic process"/>
    <property type="evidence" value="ECO:0007669"/>
    <property type="project" value="TreeGrafter"/>
</dbReference>
<dbReference type="GO" id="GO:0004308">
    <property type="term" value="F:exo-alpha-sialidase activity"/>
    <property type="evidence" value="ECO:0007669"/>
    <property type="project" value="UniProtKB-EC"/>
</dbReference>
<dbReference type="RefSeq" id="WP_077564371.1">
    <property type="nucleotide sequence ID" value="NZ_CP016378.1"/>
</dbReference>
<comment type="catalytic activity">
    <reaction evidence="1">
        <text>Hydrolysis of alpha-(2-&gt;3)-, alpha-(2-&gt;6)-, alpha-(2-&gt;8)- glycosidic linkages of terminal sialic acid residues in oligosaccharides, glycoproteins, glycolipids, colominic acid and synthetic substrates.</text>
        <dbReference type="EC" id="3.2.1.18"/>
    </reaction>
</comment>